<evidence type="ECO:0000256" key="4">
    <source>
        <dbReference type="ARBA" id="ARBA00022967"/>
    </source>
</evidence>
<dbReference type="InterPro" id="IPR003593">
    <property type="entry name" value="AAA+_ATPase"/>
</dbReference>
<proteinExistence type="predicted"/>
<dbReference type="GO" id="GO:0005524">
    <property type="term" value="F:ATP binding"/>
    <property type="evidence" value="ECO:0007669"/>
    <property type="project" value="UniProtKB-KW"/>
</dbReference>
<organism evidence="6 7">
    <name type="scientific">Rhodococcus kronopolitis</name>
    <dbReference type="NCBI Taxonomy" id="1460226"/>
    <lineage>
        <taxon>Bacteria</taxon>
        <taxon>Bacillati</taxon>
        <taxon>Actinomycetota</taxon>
        <taxon>Actinomycetes</taxon>
        <taxon>Mycobacteriales</taxon>
        <taxon>Nocardiaceae</taxon>
        <taxon>Rhodococcus</taxon>
    </lineage>
</organism>
<dbReference type="RefSeq" id="WP_378418021.1">
    <property type="nucleotide sequence ID" value="NZ_JBHSFO010000008.1"/>
</dbReference>
<dbReference type="InterPro" id="IPR027417">
    <property type="entry name" value="P-loop_NTPase"/>
</dbReference>
<keyword evidence="7" id="KW-1185">Reference proteome</keyword>
<dbReference type="SMART" id="SM00382">
    <property type="entry name" value="AAA"/>
    <property type="match status" value="1"/>
</dbReference>
<gene>
    <name evidence="6" type="ORF">ACFO6S_14320</name>
</gene>
<evidence type="ECO:0000313" key="6">
    <source>
        <dbReference type="EMBL" id="MFC4604869.1"/>
    </source>
</evidence>
<dbReference type="PANTHER" id="PTHR42794:SF1">
    <property type="entry name" value="HEMIN IMPORT ATP-BINDING PROTEIN HMUV"/>
    <property type="match status" value="1"/>
</dbReference>
<keyword evidence="1" id="KW-0813">Transport</keyword>
<sequence length="273" mass="28378">MSAAVECAGLAATRGGATVLDGIDLLVRPGEWVAMVGPNGAGKTTLLHALAGLVPVTAGTLAVGGLDPAHASRRAMSRVVALMPQRPVVPDGVTVTELVRLGRTPHVSRFGTESAHDRAVADGLLERLDLTRLAHRPVNALSGGELQRVGLARALAQEPQVLLLDEPTSALDIGHQQQVLDLVEGMRVADGLTVVAAMHDLTLAAQYARRLVLLDGGRVVTEGTPREVLRAETIGRVYGARVEVLDRPGGLAVLPVRGLPGADGLGTPDRPEA</sequence>
<reference evidence="7" key="1">
    <citation type="journal article" date="2019" name="Int. J. Syst. Evol. Microbiol.">
        <title>The Global Catalogue of Microorganisms (GCM) 10K type strain sequencing project: providing services to taxonomists for standard genome sequencing and annotation.</title>
        <authorList>
            <consortium name="The Broad Institute Genomics Platform"/>
            <consortium name="The Broad Institute Genome Sequencing Center for Infectious Disease"/>
            <person name="Wu L."/>
            <person name="Ma J."/>
        </authorList>
    </citation>
    <scope>NUCLEOTIDE SEQUENCE [LARGE SCALE GENOMIC DNA]</scope>
    <source>
        <strain evidence="7">CCUG 54520</strain>
    </source>
</reference>
<dbReference type="CDD" id="cd03214">
    <property type="entry name" value="ABC_Iron-Siderophores_B12_Hemin"/>
    <property type="match status" value="1"/>
</dbReference>
<feature type="domain" description="ABC transporter" evidence="5">
    <location>
        <begin position="5"/>
        <end position="241"/>
    </location>
</feature>
<accession>A0ABV9FX15</accession>
<protein>
    <submittedName>
        <fullName evidence="6">ABC transporter ATP-binding protein</fullName>
    </submittedName>
</protein>
<dbReference type="PANTHER" id="PTHR42794">
    <property type="entry name" value="HEMIN IMPORT ATP-BINDING PROTEIN HMUV"/>
    <property type="match status" value="1"/>
</dbReference>
<dbReference type="PROSITE" id="PS00211">
    <property type="entry name" value="ABC_TRANSPORTER_1"/>
    <property type="match status" value="1"/>
</dbReference>
<keyword evidence="2" id="KW-0547">Nucleotide-binding</keyword>
<dbReference type="PROSITE" id="PS50893">
    <property type="entry name" value="ABC_TRANSPORTER_2"/>
    <property type="match status" value="1"/>
</dbReference>
<dbReference type="Gene3D" id="3.40.50.300">
    <property type="entry name" value="P-loop containing nucleotide triphosphate hydrolases"/>
    <property type="match status" value="1"/>
</dbReference>
<evidence type="ECO:0000256" key="3">
    <source>
        <dbReference type="ARBA" id="ARBA00022840"/>
    </source>
</evidence>
<name>A0ABV9FX15_9NOCA</name>
<dbReference type="Proteomes" id="UP001595914">
    <property type="component" value="Unassembled WGS sequence"/>
</dbReference>
<dbReference type="InterPro" id="IPR003439">
    <property type="entry name" value="ABC_transporter-like_ATP-bd"/>
</dbReference>
<evidence type="ECO:0000256" key="2">
    <source>
        <dbReference type="ARBA" id="ARBA00022741"/>
    </source>
</evidence>
<comment type="caution">
    <text evidence="6">The sequence shown here is derived from an EMBL/GenBank/DDBJ whole genome shotgun (WGS) entry which is preliminary data.</text>
</comment>
<evidence type="ECO:0000256" key="1">
    <source>
        <dbReference type="ARBA" id="ARBA00022448"/>
    </source>
</evidence>
<dbReference type="InterPro" id="IPR017871">
    <property type="entry name" value="ABC_transporter-like_CS"/>
</dbReference>
<dbReference type="Pfam" id="PF00005">
    <property type="entry name" value="ABC_tran"/>
    <property type="match status" value="1"/>
</dbReference>
<evidence type="ECO:0000259" key="5">
    <source>
        <dbReference type="PROSITE" id="PS50893"/>
    </source>
</evidence>
<keyword evidence="4" id="KW-1278">Translocase</keyword>
<keyword evidence="3 6" id="KW-0067">ATP-binding</keyword>
<evidence type="ECO:0000313" key="7">
    <source>
        <dbReference type="Proteomes" id="UP001595914"/>
    </source>
</evidence>
<dbReference type="EMBL" id="JBHSFO010000008">
    <property type="protein sequence ID" value="MFC4604869.1"/>
    <property type="molecule type" value="Genomic_DNA"/>
</dbReference>
<dbReference type="SUPFAM" id="SSF52540">
    <property type="entry name" value="P-loop containing nucleoside triphosphate hydrolases"/>
    <property type="match status" value="1"/>
</dbReference>